<organism evidence="2">
    <name type="scientific">uncultured Rubrobacteraceae bacterium</name>
    <dbReference type="NCBI Taxonomy" id="349277"/>
    <lineage>
        <taxon>Bacteria</taxon>
        <taxon>Bacillati</taxon>
        <taxon>Actinomycetota</taxon>
        <taxon>Rubrobacteria</taxon>
        <taxon>Rubrobacterales</taxon>
        <taxon>Rubrobacteraceae</taxon>
        <taxon>environmental samples</taxon>
    </lineage>
</organism>
<gene>
    <name evidence="2" type="ORF">AVDCRST_MAG58-1432</name>
</gene>
<accession>A0A6J4QZQ2</accession>
<name>A0A6J4QZQ2_9ACTN</name>
<dbReference type="AlphaFoldDB" id="A0A6J4QZQ2"/>
<evidence type="ECO:0000313" key="2">
    <source>
        <dbReference type="EMBL" id="CAA9455666.1"/>
    </source>
</evidence>
<dbReference type="EMBL" id="CADCVF010000035">
    <property type="protein sequence ID" value="CAA9455666.1"/>
    <property type="molecule type" value="Genomic_DNA"/>
</dbReference>
<protein>
    <submittedName>
        <fullName evidence="2">Uncharacterized protein</fullName>
    </submittedName>
</protein>
<proteinExistence type="predicted"/>
<reference evidence="2" key="1">
    <citation type="submission" date="2020-02" db="EMBL/GenBank/DDBJ databases">
        <authorList>
            <person name="Meier V. D."/>
        </authorList>
    </citation>
    <scope>NUCLEOTIDE SEQUENCE</scope>
    <source>
        <strain evidence="2">AVDCRST_MAG58</strain>
    </source>
</reference>
<evidence type="ECO:0000256" key="1">
    <source>
        <dbReference type="SAM" id="MobiDB-lite"/>
    </source>
</evidence>
<sequence length="322" mass="36551">MDSLPDQHIDSLPKHNREDAYWQISTVCYLRGQGWEDEEIVNKARFDSVEDMYFRLKRWGFAGLLPPERQEELPKPTAFGAEPKQRSRGSGPYEEMPGASGAADLFGEMLDELRGTVRLVEDLSLGYQGKRFVGMYTFEGDWTLPRSSYSVQRWQELCRQYGQDPNVESFSISGVTSNHPTEAGPYPPREVVVLIAAYALTGRPIEPLLKVLYPGHSEADIEDINKRRYETQFSGGSRDGLLRTAQQFAAAVYGRKVGKGSPREESARESAREHLLACHITKRREAGLTDEEIRQEILDSGRELSNEDFARLAKLERRFPTT</sequence>
<feature type="region of interest" description="Disordered" evidence="1">
    <location>
        <begin position="71"/>
        <end position="98"/>
    </location>
</feature>